<evidence type="ECO:0000256" key="1">
    <source>
        <dbReference type="ARBA" id="ARBA00004191"/>
    </source>
</evidence>
<dbReference type="PANTHER" id="PTHR16631:SF26">
    <property type="entry name" value="GLUCAN 1,3-BETA-GLUCOSIDASE"/>
    <property type="match status" value="1"/>
</dbReference>
<evidence type="ECO:0000256" key="8">
    <source>
        <dbReference type="ARBA" id="ARBA00023295"/>
    </source>
</evidence>
<dbReference type="AlphaFoldDB" id="A0AAD6IY18"/>
<evidence type="ECO:0000256" key="6">
    <source>
        <dbReference type="ARBA" id="ARBA00022801"/>
    </source>
</evidence>
<keyword evidence="15" id="KW-1185">Reference proteome</keyword>
<dbReference type="GO" id="GO:0009277">
    <property type="term" value="C:fungal-type cell wall"/>
    <property type="evidence" value="ECO:0007669"/>
    <property type="project" value="TreeGrafter"/>
</dbReference>
<dbReference type="GO" id="GO:0009986">
    <property type="term" value="C:cell surface"/>
    <property type="evidence" value="ECO:0007669"/>
    <property type="project" value="TreeGrafter"/>
</dbReference>
<name>A0AAD6IY18_DREDA</name>
<keyword evidence="8" id="KW-0326">Glycosidase</keyword>
<gene>
    <name evidence="14" type="ORF">Dda_5735</name>
</gene>
<evidence type="ECO:0000256" key="9">
    <source>
        <dbReference type="ARBA" id="ARBA00036824"/>
    </source>
</evidence>
<keyword evidence="3" id="KW-0134">Cell wall</keyword>
<comment type="caution">
    <text evidence="14">The sequence shown here is derived from an EMBL/GenBank/DDBJ whole genome shotgun (WGS) entry which is preliminary data.</text>
</comment>
<feature type="domain" description="Alpha/beta hydrolase fold-3" evidence="13">
    <location>
        <begin position="85"/>
        <end position="248"/>
    </location>
</feature>
<evidence type="ECO:0000256" key="10">
    <source>
        <dbReference type="ARBA" id="ARBA00038929"/>
    </source>
</evidence>
<evidence type="ECO:0000256" key="4">
    <source>
        <dbReference type="ARBA" id="ARBA00022525"/>
    </source>
</evidence>
<proteinExistence type="inferred from homology"/>
<comment type="catalytic activity">
    <reaction evidence="9">
        <text>Successive hydrolysis of beta-D-glucose units from the non-reducing ends of (1-&gt;3)-beta-D-glucans, releasing alpha-glucose.</text>
        <dbReference type="EC" id="3.2.1.58"/>
    </reaction>
</comment>
<evidence type="ECO:0000256" key="3">
    <source>
        <dbReference type="ARBA" id="ARBA00022512"/>
    </source>
</evidence>
<keyword evidence="5" id="KW-0732">Signal</keyword>
<dbReference type="InterPro" id="IPR050732">
    <property type="entry name" value="Beta-glucan_modifiers"/>
</dbReference>
<keyword evidence="6" id="KW-0378">Hydrolase</keyword>
<dbReference type="Pfam" id="PF00332">
    <property type="entry name" value="Glyco_hydro_17"/>
    <property type="match status" value="1"/>
</dbReference>
<evidence type="ECO:0000313" key="14">
    <source>
        <dbReference type="EMBL" id="KAJ6260089.1"/>
    </source>
</evidence>
<dbReference type="InterPro" id="IPR029058">
    <property type="entry name" value="AB_hydrolase_fold"/>
</dbReference>
<dbReference type="EMBL" id="JAQGDS010000006">
    <property type="protein sequence ID" value="KAJ6260089.1"/>
    <property type="molecule type" value="Genomic_DNA"/>
</dbReference>
<comment type="similarity">
    <text evidence="2 12">Belongs to the glycosyl hydrolase 17 family.</text>
</comment>
<dbReference type="GO" id="GO:0071555">
    <property type="term" value="P:cell wall organization"/>
    <property type="evidence" value="ECO:0007669"/>
    <property type="project" value="TreeGrafter"/>
</dbReference>
<keyword evidence="4" id="KW-0964">Secreted</keyword>
<dbReference type="GO" id="GO:0042973">
    <property type="term" value="F:glucan endo-1,3-beta-D-glucosidase activity"/>
    <property type="evidence" value="ECO:0007669"/>
    <property type="project" value="TreeGrafter"/>
</dbReference>
<dbReference type="InterPro" id="IPR013094">
    <property type="entry name" value="AB_hydrolase_3"/>
</dbReference>
<dbReference type="InterPro" id="IPR017853">
    <property type="entry name" value="GH"/>
</dbReference>
<evidence type="ECO:0000256" key="11">
    <source>
        <dbReference type="ARBA" id="ARBA00041761"/>
    </source>
</evidence>
<evidence type="ECO:0000256" key="12">
    <source>
        <dbReference type="RuleBase" id="RU004335"/>
    </source>
</evidence>
<keyword evidence="7" id="KW-0325">Glycoprotein</keyword>
<dbReference type="PANTHER" id="PTHR16631">
    <property type="entry name" value="GLUCAN 1,3-BETA-GLUCOSIDASE"/>
    <property type="match status" value="1"/>
</dbReference>
<dbReference type="SUPFAM" id="SSF51445">
    <property type="entry name" value="(Trans)glycosidases"/>
    <property type="match status" value="1"/>
</dbReference>
<dbReference type="GO" id="GO:0005975">
    <property type="term" value="P:carbohydrate metabolic process"/>
    <property type="evidence" value="ECO:0007669"/>
    <property type="project" value="InterPro"/>
</dbReference>
<dbReference type="Gene3D" id="3.20.20.80">
    <property type="entry name" value="Glycosidases"/>
    <property type="match status" value="1"/>
</dbReference>
<evidence type="ECO:0000313" key="15">
    <source>
        <dbReference type="Proteomes" id="UP001221413"/>
    </source>
</evidence>
<dbReference type="EC" id="3.2.1.58" evidence="10"/>
<evidence type="ECO:0000256" key="7">
    <source>
        <dbReference type="ARBA" id="ARBA00023180"/>
    </source>
</evidence>
<evidence type="ECO:0000259" key="13">
    <source>
        <dbReference type="Pfam" id="PF07859"/>
    </source>
</evidence>
<dbReference type="GO" id="GO:0005576">
    <property type="term" value="C:extracellular region"/>
    <property type="evidence" value="ECO:0007669"/>
    <property type="project" value="TreeGrafter"/>
</dbReference>
<accession>A0AAD6IY18</accession>
<reference evidence="14" key="1">
    <citation type="submission" date="2023-01" db="EMBL/GenBank/DDBJ databases">
        <title>The chitinases involved in constricting ring structure development in the nematode-trapping fungus Drechslerella dactyloides.</title>
        <authorList>
            <person name="Wang R."/>
            <person name="Zhang L."/>
            <person name="Tang P."/>
            <person name="Li S."/>
            <person name="Liang L."/>
        </authorList>
    </citation>
    <scope>NUCLEOTIDE SEQUENCE</scope>
    <source>
        <strain evidence="14">YMF1.00031</strain>
    </source>
</reference>
<organism evidence="14 15">
    <name type="scientific">Drechslerella dactyloides</name>
    <name type="common">Nematode-trapping fungus</name>
    <name type="synonym">Arthrobotrys dactyloides</name>
    <dbReference type="NCBI Taxonomy" id="74499"/>
    <lineage>
        <taxon>Eukaryota</taxon>
        <taxon>Fungi</taxon>
        <taxon>Dikarya</taxon>
        <taxon>Ascomycota</taxon>
        <taxon>Pezizomycotina</taxon>
        <taxon>Orbiliomycetes</taxon>
        <taxon>Orbiliales</taxon>
        <taxon>Orbiliaceae</taxon>
        <taxon>Drechslerella</taxon>
    </lineage>
</organism>
<dbReference type="GO" id="GO:0004338">
    <property type="term" value="F:glucan exo-1,3-beta-glucosidase activity"/>
    <property type="evidence" value="ECO:0007669"/>
    <property type="project" value="UniProtKB-EC"/>
</dbReference>
<protein>
    <recommendedName>
        <fullName evidence="10">glucan 1,3-beta-glucosidase</fullName>
        <ecNumber evidence="10">3.2.1.58</ecNumber>
    </recommendedName>
    <alternativeName>
        <fullName evidence="11">Exo-1,3-beta-glucanase</fullName>
    </alternativeName>
</protein>
<sequence length="577" mass="64681">MVCVVPPPSLLKRIVFWLKLIWMNNSVKLYLLLRRLYRYGYYVNPPNFTCSISRRLLPSYWSPSSVEVYLPPYKAPSSKKCPLLIDIHGGGFALGHPVLDSQFNRYIANAASCIVVSLPYRKGPLLRWPTQVQELTALASAVLQDVRISHLYDPEKVAIAGFSAGGNLATVLATQPLLKDKIQTIVPIYPVLDWTITPAAKLALRHSQTPRDVLVDTADVFTYGYIPAGQDREHPNLSPLYADPIDLPENIYLVGCEKTTWLFFDMVTNFNAAIMWAAAALLLLLPTPIQARYKGFSLGSNHAVTGNCKTVGDWIDDLNAIKGWNKGYNCLHLYASSDCNGLENVVQALGVVPGFTILVGVWATPRDHFDAEKAALLSTIQRHGTRWIAAVAVGSEDLYRNTQVGQHHINPSELATRIYDVRGMVRQFNGGIKVGHADTWTAWVDPVNDVVTRACDIAITNGFPYWEGASIEQSLRYNVYQSSLWRTQARVSAVNRGCEVWVGETGWPTSGPNFGAARPARWNLERYYNKIYCWLVSKPDLNVFWYTAFDNLRAGTPVEQSFGIAYYNRRLKFNPRC</sequence>
<dbReference type="SUPFAM" id="SSF53474">
    <property type="entry name" value="alpha/beta-Hydrolases"/>
    <property type="match status" value="1"/>
</dbReference>
<dbReference type="Pfam" id="PF07859">
    <property type="entry name" value="Abhydrolase_3"/>
    <property type="match status" value="1"/>
</dbReference>
<evidence type="ECO:0000256" key="5">
    <source>
        <dbReference type="ARBA" id="ARBA00022729"/>
    </source>
</evidence>
<dbReference type="InterPro" id="IPR000490">
    <property type="entry name" value="Glyco_hydro_17"/>
</dbReference>
<dbReference type="Gene3D" id="3.40.50.1820">
    <property type="entry name" value="alpha/beta hydrolase"/>
    <property type="match status" value="1"/>
</dbReference>
<dbReference type="Proteomes" id="UP001221413">
    <property type="component" value="Unassembled WGS sequence"/>
</dbReference>
<evidence type="ECO:0000256" key="2">
    <source>
        <dbReference type="ARBA" id="ARBA00008773"/>
    </source>
</evidence>
<comment type="subcellular location">
    <subcellularLocation>
        <location evidence="1">Secreted</location>
        <location evidence="1">Cell wall</location>
    </subcellularLocation>
</comment>